<reference evidence="2 3" key="1">
    <citation type="submission" date="2014-07" db="EMBL/GenBank/DDBJ databases">
        <authorList>
            <person name="McCorrison J."/>
            <person name="Sanka R."/>
            <person name="Torralba M."/>
            <person name="Gillis M."/>
            <person name="Haft D.H."/>
            <person name="Methe B."/>
            <person name="Sutton G."/>
            <person name="Nelson K.E."/>
        </authorList>
    </citation>
    <scope>NUCLEOTIDE SEQUENCE [LARGE SCALE GENOMIC DNA]</scope>
    <source>
        <strain evidence="2 3">DNF00882</strain>
    </source>
</reference>
<sequence>MRKLLVILLALLSFTTLLTSCHGDRELSQEEEKTLAVRKLYYHKMIGEWYYEERTDRDIDYISYNCKEKGKLETYKKRLTREAITKNGKVEYGDWEVVEDETTTGEWRLGWSEAENANYFSTSIHYGNNATNVEIHYFEYVNDAELVIGYFGTGGKMFHFKRGNPGIAI</sequence>
<name>A0A096AN15_9BACT</name>
<dbReference type="EMBL" id="JRNR01000093">
    <property type="protein sequence ID" value="KGF48483.1"/>
    <property type="molecule type" value="Genomic_DNA"/>
</dbReference>
<evidence type="ECO:0000313" key="2">
    <source>
        <dbReference type="EMBL" id="KGF48483.1"/>
    </source>
</evidence>
<organism evidence="2 3">
    <name type="scientific">Prevotella disiens DNF00882</name>
    <dbReference type="NCBI Taxonomy" id="1401075"/>
    <lineage>
        <taxon>Bacteria</taxon>
        <taxon>Pseudomonadati</taxon>
        <taxon>Bacteroidota</taxon>
        <taxon>Bacteroidia</taxon>
        <taxon>Bacteroidales</taxon>
        <taxon>Prevotellaceae</taxon>
        <taxon>Prevotella</taxon>
    </lineage>
</organism>
<proteinExistence type="predicted"/>
<accession>A0A096AN15</accession>
<dbReference type="PROSITE" id="PS51257">
    <property type="entry name" value="PROKAR_LIPOPROTEIN"/>
    <property type="match status" value="1"/>
</dbReference>
<evidence type="ECO:0008006" key="4">
    <source>
        <dbReference type="Google" id="ProtNLM"/>
    </source>
</evidence>
<feature type="signal peptide" evidence="1">
    <location>
        <begin position="1"/>
        <end position="19"/>
    </location>
</feature>
<comment type="caution">
    <text evidence="2">The sequence shown here is derived from an EMBL/GenBank/DDBJ whole genome shotgun (WGS) entry which is preliminary data.</text>
</comment>
<dbReference type="Proteomes" id="UP000029538">
    <property type="component" value="Unassembled WGS sequence"/>
</dbReference>
<dbReference type="RefSeq" id="WP_036884127.1">
    <property type="nucleotide sequence ID" value="NZ_JRNR01000093.1"/>
</dbReference>
<gene>
    <name evidence="2" type="ORF">HMPREF0654_08995</name>
</gene>
<feature type="chain" id="PRO_5001924837" description="Lipoprotein" evidence="1">
    <location>
        <begin position="20"/>
        <end position="169"/>
    </location>
</feature>
<evidence type="ECO:0000256" key="1">
    <source>
        <dbReference type="SAM" id="SignalP"/>
    </source>
</evidence>
<keyword evidence="1" id="KW-0732">Signal</keyword>
<evidence type="ECO:0000313" key="3">
    <source>
        <dbReference type="Proteomes" id="UP000029538"/>
    </source>
</evidence>
<protein>
    <recommendedName>
        <fullName evidence="4">Lipoprotein</fullName>
    </recommendedName>
</protein>
<dbReference type="AlphaFoldDB" id="A0A096AN15"/>